<dbReference type="GO" id="GO:0000978">
    <property type="term" value="F:RNA polymerase II cis-regulatory region sequence-specific DNA binding"/>
    <property type="evidence" value="ECO:0007669"/>
    <property type="project" value="TreeGrafter"/>
</dbReference>
<sequence length="407" mass="45500">MYTAAPQHAQPIQPTFQHLNPVRQTWDKPEMAPPDTQLFEYPLRIPVALRHPFPLVGSVKQYPSQLQQVQLKNHITSEQFIPVAPDAARAMKPARKRRRPPFSYSSLIAQAIQSTPDQKMTLKQIYQWITDKYPALYKEEDTGWQNTIRHNLSLNQCFKKVPKKDSGPQNKGKGGYWTIDSAYMDHFSNGAFARGSVTKRKPGEPNVLDESALSSTERHDRSRKQGHAQGSPDFRHQHSSPVLEGMYREEVMELRVEGMQARKRLAISSIVTDDGPSVHDGSLNLYHLPIPSKASTFSDSEHSPTPTEYAISQLSISPVKASVFSTSLPVPVPLSSHRALVAVNHDDRLSESSRHTQSTPPSLSSSPLSSFHESSRDPSVWDSDDERGSATGFGRTPPVMRIGNLLN</sequence>
<dbReference type="PROSITE" id="PS00657">
    <property type="entry name" value="FORK_HEAD_1"/>
    <property type="match status" value="1"/>
</dbReference>
<accession>A0A261Y790</accession>
<dbReference type="Pfam" id="PF00250">
    <property type="entry name" value="Forkhead"/>
    <property type="match status" value="1"/>
</dbReference>
<dbReference type="SUPFAM" id="SSF46785">
    <property type="entry name" value="Winged helix' DNA-binding domain"/>
    <property type="match status" value="1"/>
</dbReference>
<dbReference type="Gene3D" id="1.10.10.10">
    <property type="entry name" value="Winged helix-like DNA-binding domain superfamily/Winged helix DNA-binding domain"/>
    <property type="match status" value="1"/>
</dbReference>
<dbReference type="OrthoDB" id="5954824at2759"/>
<comment type="caution">
    <text evidence="5">The sequence shown here is derived from an EMBL/GenBank/DDBJ whole genome shotgun (WGS) entry which is preliminary data.</text>
</comment>
<dbReference type="InterPro" id="IPR036388">
    <property type="entry name" value="WH-like_DNA-bd_sf"/>
</dbReference>
<dbReference type="CDD" id="cd00059">
    <property type="entry name" value="FH_FOX"/>
    <property type="match status" value="1"/>
</dbReference>
<dbReference type="PANTHER" id="PTHR11829:SF343">
    <property type="entry name" value="FORK-HEAD DOMAIN-CONTAINING PROTEIN"/>
    <property type="match status" value="1"/>
</dbReference>
<evidence type="ECO:0000259" key="4">
    <source>
        <dbReference type="PROSITE" id="PS50039"/>
    </source>
</evidence>
<evidence type="ECO:0000313" key="5">
    <source>
        <dbReference type="EMBL" id="OZJ06448.1"/>
    </source>
</evidence>
<evidence type="ECO:0000256" key="3">
    <source>
        <dbReference type="SAM" id="MobiDB-lite"/>
    </source>
</evidence>
<evidence type="ECO:0000313" key="6">
    <source>
        <dbReference type="Proteomes" id="UP000242875"/>
    </source>
</evidence>
<feature type="region of interest" description="Disordered" evidence="3">
    <location>
        <begin position="347"/>
        <end position="407"/>
    </location>
</feature>
<feature type="compositionally biased region" description="Low complexity" evidence="3">
    <location>
        <begin position="358"/>
        <end position="372"/>
    </location>
</feature>
<feature type="DNA-binding region" description="Fork-head" evidence="2">
    <location>
        <begin position="99"/>
        <end position="202"/>
    </location>
</feature>
<organism evidence="5 6">
    <name type="scientific">Bifiguratus adelaidae</name>
    <dbReference type="NCBI Taxonomy" id="1938954"/>
    <lineage>
        <taxon>Eukaryota</taxon>
        <taxon>Fungi</taxon>
        <taxon>Fungi incertae sedis</taxon>
        <taxon>Mucoromycota</taxon>
        <taxon>Mucoromycotina</taxon>
        <taxon>Endogonomycetes</taxon>
        <taxon>Endogonales</taxon>
        <taxon>Endogonales incertae sedis</taxon>
        <taxon>Bifiguratus</taxon>
    </lineage>
</organism>
<dbReference type="GO" id="GO:0000981">
    <property type="term" value="F:DNA-binding transcription factor activity, RNA polymerase II-specific"/>
    <property type="evidence" value="ECO:0007669"/>
    <property type="project" value="TreeGrafter"/>
</dbReference>
<dbReference type="InterPro" id="IPR018122">
    <property type="entry name" value="TF_fork_head_CS_1"/>
</dbReference>
<dbReference type="EMBL" id="MVBO01000003">
    <property type="protein sequence ID" value="OZJ06448.1"/>
    <property type="molecule type" value="Genomic_DNA"/>
</dbReference>
<keyword evidence="2" id="KW-0539">Nucleus</keyword>
<keyword evidence="1 2" id="KW-0238">DNA-binding</keyword>
<dbReference type="InterPro" id="IPR050211">
    <property type="entry name" value="FOX_domain-containing"/>
</dbReference>
<gene>
    <name evidence="5" type="ORF">BZG36_00596</name>
</gene>
<dbReference type="FunFam" id="1.10.10.10:FF:000135">
    <property type="entry name" value="forkhead box protein G1"/>
    <property type="match status" value="1"/>
</dbReference>
<comment type="subcellular location">
    <subcellularLocation>
        <location evidence="2">Nucleus</location>
    </subcellularLocation>
</comment>
<dbReference type="PROSITE" id="PS50039">
    <property type="entry name" value="FORK_HEAD_3"/>
    <property type="match status" value="1"/>
</dbReference>
<evidence type="ECO:0000256" key="1">
    <source>
        <dbReference type="ARBA" id="ARBA00023125"/>
    </source>
</evidence>
<keyword evidence="6" id="KW-1185">Reference proteome</keyword>
<dbReference type="InterPro" id="IPR001766">
    <property type="entry name" value="Fork_head_dom"/>
</dbReference>
<protein>
    <recommendedName>
        <fullName evidence="4">Fork-head domain-containing protein</fullName>
    </recommendedName>
</protein>
<name>A0A261Y790_9FUNG</name>
<dbReference type="AlphaFoldDB" id="A0A261Y790"/>
<dbReference type="PRINTS" id="PR00053">
    <property type="entry name" value="FORKHEAD"/>
</dbReference>
<dbReference type="GO" id="GO:0009653">
    <property type="term" value="P:anatomical structure morphogenesis"/>
    <property type="evidence" value="ECO:0007669"/>
    <property type="project" value="TreeGrafter"/>
</dbReference>
<dbReference type="InterPro" id="IPR036390">
    <property type="entry name" value="WH_DNA-bd_sf"/>
</dbReference>
<proteinExistence type="predicted"/>
<dbReference type="PANTHER" id="PTHR11829">
    <property type="entry name" value="FORKHEAD BOX PROTEIN"/>
    <property type="match status" value="1"/>
</dbReference>
<evidence type="ECO:0000256" key="2">
    <source>
        <dbReference type="PROSITE-ProRule" id="PRU00089"/>
    </source>
</evidence>
<dbReference type="GO" id="GO:0030154">
    <property type="term" value="P:cell differentiation"/>
    <property type="evidence" value="ECO:0007669"/>
    <property type="project" value="TreeGrafter"/>
</dbReference>
<dbReference type="GO" id="GO:0005634">
    <property type="term" value="C:nucleus"/>
    <property type="evidence" value="ECO:0007669"/>
    <property type="project" value="UniProtKB-SubCell"/>
</dbReference>
<reference evidence="5 6" key="1">
    <citation type="journal article" date="2017" name="Mycologia">
        <title>Bifiguratus adelaidae, gen. et sp. nov., a new member of Mucoromycotina in endophytic and soil-dwelling habitats.</title>
        <authorList>
            <person name="Torres-Cruz T.J."/>
            <person name="Billingsley Tobias T.L."/>
            <person name="Almatruk M."/>
            <person name="Hesse C."/>
            <person name="Kuske C.R."/>
            <person name="Desiro A."/>
            <person name="Benucci G.M."/>
            <person name="Bonito G."/>
            <person name="Stajich J.E."/>
            <person name="Dunlap C."/>
            <person name="Arnold A.E."/>
            <person name="Porras-Alfaro A."/>
        </authorList>
    </citation>
    <scope>NUCLEOTIDE SEQUENCE [LARGE SCALE GENOMIC DNA]</scope>
    <source>
        <strain evidence="5 6">AZ0501</strain>
    </source>
</reference>
<dbReference type="Proteomes" id="UP000242875">
    <property type="component" value="Unassembled WGS sequence"/>
</dbReference>
<feature type="region of interest" description="Disordered" evidence="3">
    <location>
        <begin position="195"/>
        <end position="243"/>
    </location>
</feature>
<dbReference type="SMART" id="SM00339">
    <property type="entry name" value="FH"/>
    <property type="match status" value="1"/>
</dbReference>
<feature type="domain" description="Fork-head" evidence="4">
    <location>
        <begin position="99"/>
        <end position="202"/>
    </location>
</feature>